<dbReference type="EMBL" id="PPTU01000007">
    <property type="protein sequence ID" value="RDB71308.1"/>
    <property type="molecule type" value="Genomic_DNA"/>
</dbReference>
<dbReference type="RefSeq" id="WP_009305210.1">
    <property type="nucleotide sequence ID" value="NZ_AP025575.1"/>
</dbReference>
<dbReference type="InterPro" id="IPR013321">
    <property type="entry name" value="Arc_rbn_hlx_hlx"/>
</dbReference>
<dbReference type="Pfam" id="PF05534">
    <property type="entry name" value="HicB"/>
    <property type="match status" value="1"/>
</dbReference>
<dbReference type="InterPro" id="IPR035069">
    <property type="entry name" value="TTHA1013/TTHA0281-like"/>
</dbReference>
<dbReference type="AlphaFoldDB" id="A0A369MHY3"/>
<evidence type="ECO:0000313" key="3">
    <source>
        <dbReference type="Proteomes" id="UP000253752"/>
    </source>
</evidence>
<dbReference type="Proteomes" id="UP000253970">
    <property type="component" value="Unassembled WGS sequence"/>
</dbReference>
<dbReference type="InterPro" id="IPR008651">
    <property type="entry name" value="Uncharacterised_HicB"/>
</dbReference>
<accession>A0A369MHY3</accession>
<dbReference type="GO" id="GO:0006355">
    <property type="term" value="P:regulation of DNA-templated transcription"/>
    <property type="evidence" value="ECO:0007669"/>
    <property type="project" value="InterPro"/>
</dbReference>
<reference evidence="3 4" key="1">
    <citation type="journal article" date="2018" name="Elife">
        <title>Discovery and characterization of a prevalent human gut bacterial enzyme sufficient for the inactivation of a family of plant toxins.</title>
        <authorList>
            <person name="Koppel N."/>
            <person name="Bisanz J.E."/>
            <person name="Pandelia M.E."/>
            <person name="Turnbaugh P.J."/>
            <person name="Balskus E.P."/>
        </authorList>
    </citation>
    <scope>NUCLEOTIDE SEQUENCE [LARGE SCALE GENOMIC DNA]</scope>
    <source>
        <strain evidence="2 3">MR1 #12</strain>
        <strain evidence="1 4">W1 BHI 6</strain>
    </source>
</reference>
<proteinExistence type="predicted"/>
<organism evidence="1 4">
    <name type="scientific">Eggerthella lenta</name>
    <name type="common">Eubacterium lentum</name>
    <dbReference type="NCBI Taxonomy" id="84112"/>
    <lineage>
        <taxon>Bacteria</taxon>
        <taxon>Bacillati</taxon>
        <taxon>Actinomycetota</taxon>
        <taxon>Coriobacteriia</taxon>
        <taxon>Eggerthellales</taxon>
        <taxon>Eggerthellaceae</taxon>
        <taxon>Eggerthella</taxon>
    </lineage>
</organism>
<dbReference type="Proteomes" id="UP000253752">
    <property type="component" value="Unassembled WGS sequence"/>
</dbReference>
<dbReference type="SUPFAM" id="SSF143100">
    <property type="entry name" value="TTHA1013/TTHA0281-like"/>
    <property type="match status" value="1"/>
</dbReference>
<sequence>MNDADRYAYRVVWSQEDGEYVGTVAEMPSLSWLADTPEKAFDGIRSLAVEAVADMEALGEAAPAPIASRAYSGKFQVRIPPELHRRLAMEAAEERVSLNRLVAARLA</sequence>
<evidence type="ECO:0000313" key="2">
    <source>
        <dbReference type="EMBL" id="RDB79040.1"/>
    </source>
</evidence>
<name>A0A369MHY3_EGGLN</name>
<comment type="caution">
    <text evidence="1">The sequence shown here is derived from an EMBL/GenBank/DDBJ whole genome shotgun (WGS) entry which is preliminary data.</text>
</comment>
<evidence type="ECO:0000313" key="4">
    <source>
        <dbReference type="Proteomes" id="UP000253970"/>
    </source>
</evidence>
<dbReference type="GeneID" id="69512112"/>
<gene>
    <name evidence="2" type="ORF">C1872_09400</name>
    <name evidence="1" type="ORF">C1875_06385</name>
</gene>
<dbReference type="Gene3D" id="1.10.1220.10">
    <property type="entry name" value="Met repressor-like"/>
    <property type="match status" value="1"/>
</dbReference>
<dbReference type="SUPFAM" id="SSF47598">
    <property type="entry name" value="Ribbon-helix-helix"/>
    <property type="match status" value="1"/>
</dbReference>
<dbReference type="EMBL" id="PPTX01000013">
    <property type="protein sequence ID" value="RDB79040.1"/>
    <property type="molecule type" value="Genomic_DNA"/>
</dbReference>
<evidence type="ECO:0000313" key="1">
    <source>
        <dbReference type="EMBL" id="RDB71308.1"/>
    </source>
</evidence>
<dbReference type="InterPro" id="IPR010985">
    <property type="entry name" value="Ribbon_hlx_hlx"/>
</dbReference>
<protein>
    <submittedName>
        <fullName evidence="1">Type II toxin-antitoxin system HicB family antitoxin</fullName>
    </submittedName>
</protein>